<dbReference type="NCBIfam" id="NF040535">
    <property type="entry name" value="LiaF_C_term"/>
    <property type="match status" value="1"/>
</dbReference>
<feature type="domain" description="LiaF transmembrane" evidence="3">
    <location>
        <begin position="9"/>
        <end position="114"/>
    </location>
</feature>
<comment type="caution">
    <text evidence="4">The sequence shown here is derived from an EMBL/GenBank/DDBJ whole genome shotgun (WGS) entry which is preliminary data.</text>
</comment>
<dbReference type="Proteomes" id="UP001519272">
    <property type="component" value="Unassembled WGS sequence"/>
</dbReference>
<proteinExistence type="predicted"/>
<gene>
    <name evidence="4" type="ORF">J2Z32_001885</name>
</gene>
<evidence type="ECO:0000313" key="5">
    <source>
        <dbReference type="Proteomes" id="UP001519272"/>
    </source>
</evidence>
<dbReference type="RefSeq" id="WP_245251341.1">
    <property type="nucleotide sequence ID" value="NZ_JAGGKG010000007.1"/>
</dbReference>
<accession>A0ABS4FRP8</accession>
<dbReference type="InterPro" id="IPR047793">
    <property type="entry name" value="LiaF_C"/>
</dbReference>
<keyword evidence="5" id="KW-1185">Reference proteome</keyword>
<dbReference type="EMBL" id="JAGGKG010000007">
    <property type="protein sequence ID" value="MBP1905257.1"/>
    <property type="molecule type" value="Genomic_DNA"/>
</dbReference>
<evidence type="ECO:0000256" key="1">
    <source>
        <dbReference type="SAM" id="Phobius"/>
    </source>
</evidence>
<name>A0ABS4FRP8_9BACL</name>
<feature type="transmembrane region" description="Helical" evidence="1">
    <location>
        <begin position="7"/>
        <end position="30"/>
    </location>
</feature>
<keyword evidence="1" id="KW-0472">Membrane</keyword>
<feature type="transmembrane region" description="Helical" evidence="1">
    <location>
        <begin position="36"/>
        <end position="54"/>
    </location>
</feature>
<dbReference type="InterPro" id="IPR024425">
    <property type="entry name" value="LiaF-like_C"/>
</dbReference>
<keyword evidence="1" id="KW-1133">Transmembrane helix</keyword>
<feature type="transmembrane region" description="Helical" evidence="1">
    <location>
        <begin position="61"/>
        <end position="78"/>
    </location>
</feature>
<evidence type="ECO:0000259" key="3">
    <source>
        <dbReference type="Pfam" id="PF22570"/>
    </source>
</evidence>
<keyword evidence="1" id="KW-0812">Transmembrane</keyword>
<dbReference type="Pfam" id="PF22570">
    <property type="entry name" value="LiaF-TM"/>
    <property type="match status" value="1"/>
</dbReference>
<organism evidence="4 5">
    <name type="scientific">Paenibacillus turicensis</name>
    <dbReference type="NCBI Taxonomy" id="160487"/>
    <lineage>
        <taxon>Bacteria</taxon>
        <taxon>Bacillati</taxon>
        <taxon>Bacillota</taxon>
        <taxon>Bacilli</taxon>
        <taxon>Bacillales</taxon>
        <taxon>Paenibacillaceae</taxon>
        <taxon>Paenibacillus</taxon>
    </lineage>
</organism>
<dbReference type="InterPro" id="IPR054331">
    <property type="entry name" value="LiaF_TM"/>
</dbReference>
<feature type="transmembrane region" description="Helical" evidence="1">
    <location>
        <begin position="84"/>
        <end position="109"/>
    </location>
</feature>
<evidence type="ECO:0000259" key="2">
    <source>
        <dbReference type="Pfam" id="PF09922"/>
    </source>
</evidence>
<protein>
    <submittedName>
        <fullName evidence="4">Lia operon protein LiaF</fullName>
    </submittedName>
</protein>
<dbReference type="Pfam" id="PF09922">
    <property type="entry name" value="LiaF-like_C"/>
    <property type="match status" value="1"/>
</dbReference>
<sequence length="331" mass="37688">MRNLFSRFLWGCLFIGLGALFLLNQMGYIHYGVGDLISMFWPLILIVAGLSNFINNGFKSGNFVGSGVLIIIGLYFLGRNTGYVYIGSTTFFNLLIPAVLIMVGVQIIFKPKSQKNKYKYDKKHEEQNNFDFGPTQNEYMPPPEMKSSLDDLFKEKNFYGEEQNQQQNEFHQTEQDPFHKYEQKGFAHKNKSDSNGNQEYKNVYGKKIEKHNFIGDVHLGRDYFQLYPTNVSHFIGDTIIDLTKAQIPYGETKINVSAFIGDVKIFVPNDMDLSIKMQGNAFLGDIDALGEKHGSFLANFQKETLHYGETNKSIKLNVNTFIGDIKVNVVG</sequence>
<feature type="domain" description="Cell wall-active antibiotics response LiaF-like C-terminal" evidence="2">
    <location>
        <begin position="213"/>
        <end position="327"/>
    </location>
</feature>
<reference evidence="4 5" key="1">
    <citation type="submission" date="2021-03" db="EMBL/GenBank/DDBJ databases">
        <title>Genomic Encyclopedia of Type Strains, Phase IV (KMG-IV): sequencing the most valuable type-strain genomes for metagenomic binning, comparative biology and taxonomic classification.</title>
        <authorList>
            <person name="Goeker M."/>
        </authorList>
    </citation>
    <scope>NUCLEOTIDE SEQUENCE [LARGE SCALE GENOMIC DNA]</scope>
    <source>
        <strain evidence="4 5">DSM 14349</strain>
    </source>
</reference>
<evidence type="ECO:0000313" key="4">
    <source>
        <dbReference type="EMBL" id="MBP1905257.1"/>
    </source>
</evidence>